<feature type="transmembrane region" description="Helical" evidence="1">
    <location>
        <begin position="12"/>
        <end position="35"/>
    </location>
</feature>
<feature type="transmembrane region" description="Helical" evidence="1">
    <location>
        <begin position="47"/>
        <end position="67"/>
    </location>
</feature>
<dbReference type="AlphaFoldDB" id="X1D5D3"/>
<keyword evidence="1" id="KW-1133">Transmembrane helix</keyword>
<name>X1D5D3_9ZZZZ</name>
<gene>
    <name evidence="2" type="ORF">S01H4_42013</name>
</gene>
<evidence type="ECO:0000256" key="1">
    <source>
        <dbReference type="SAM" id="Phobius"/>
    </source>
</evidence>
<comment type="caution">
    <text evidence="2">The sequence shown here is derived from an EMBL/GenBank/DDBJ whole genome shotgun (WGS) entry which is preliminary data.</text>
</comment>
<accession>X1D5D3</accession>
<sequence length="75" mass="9000">MKLKFGFEEFILVFSISMFFFGYMRIKFTFMVIKVTDYYLYSYGNKGLLYCSLGLIALFTYFIIKYISKNVNTTR</sequence>
<reference evidence="2" key="1">
    <citation type="journal article" date="2014" name="Front. Microbiol.">
        <title>High frequency of phylogenetically diverse reductive dehalogenase-homologous genes in deep subseafloor sedimentary metagenomes.</title>
        <authorList>
            <person name="Kawai M."/>
            <person name="Futagami T."/>
            <person name="Toyoda A."/>
            <person name="Takaki Y."/>
            <person name="Nishi S."/>
            <person name="Hori S."/>
            <person name="Arai W."/>
            <person name="Tsubouchi T."/>
            <person name="Morono Y."/>
            <person name="Uchiyama I."/>
            <person name="Ito T."/>
            <person name="Fujiyama A."/>
            <person name="Inagaki F."/>
            <person name="Takami H."/>
        </authorList>
    </citation>
    <scope>NUCLEOTIDE SEQUENCE</scope>
    <source>
        <strain evidence="2">Expedition CK06-06</strain>
    </source>
</reference>
<organism evidence="2">
    <name type="scientific">marine sediment metagenome</name>
    <dbReference type="NCBI Taxonomy" id="412755"/>
    <lineage>
        <taxon>unclassified sequences</taxon>
        <taxon>metagenomes</taxon>
        <taxon>ecological metagenomes</taxon>
    </lineage>
</organism>
<proteinExistence type="predicted"/>
<keyword evidence="1" id="KW-0472">Membrane</keyword>
<dbReference type="EMBL" id="BART01023028">
    <property type="protein sequence ID" value="GAH03455.1"/>
    <property type="molecule type" value="Genomic_DNA"/>
</dbReference>
<evidence type="ECO:0000313" key="2">
    <source>
        <dbReference type="EMBL" id="GAH03455.1"/>
    </source>
</evidence>
<protein>
    <submittedName>
        <fullName evidence="2">Uncharacterized protein</fullName>
    </submittedName>
</protein>
<keyword evidence="1" id="KW-0812">Transmembrane</keyword>